<proteinExistence type="predicted"/>
<dbReference type="Proteomes" id="UP000094444">
    <property type="component" value="Unassembled WGS sequence"/>
</dbReference>
<comment type="caution">
    <text evidence="2">The sequence shown here is derived from an EMBL/GenBank/DDBJ whole genome shotgun (WGS) entry which is preliminary data.</text>
</comment>
<dbReference type="AlphaFoldDB" id="A0A2P5HMJ1"/>
<protein>
    <submittedName>
        <fullName evidence="2">Uncharacterized protein</fullName>
    </submittedName>
</protein>
<dbReference type="InParanoid" id="A0A2P5HMJ1"/>
<feature type="compositionally biased region" description="Basic and acidic residues" evidence="1">
    <location>
        <begin position="152"/>
        <end position="162"/>
    </location>
</feature>
<feature type="compositionally biased region" description="Basic and acidic residues" evidence="1">
    <location>
        <begin position="89"/>
        <end position="102"/>
    </location>
</feature>
<dbReference type="OrthoDB" id="2590867at2759"/>
<dbReference type="STRING" id="158607.A0A2P5HMJ1"/>
<feature type="region of interest" description="Disordered" evidence="1">
    <location>
        <begin position="1"/>
        <end position="315"/>
    </location>
</feature>
<gene>
    <name evidence="2" type="ORF">DHEL01_v210141</name>
</gene>
<feature type="compositionally biased region" description="Gly residues" evidence="1">
    <location>
        <begin position="62"/>
        <end position="74"/>
    </location>
</feature>
<feature type="compositionally biased region" description="Polar residues" evidence="1">
    <location>
        <begin position="341"/>
        <end position="355"/>
    </location>
</feature>
<feature type="region of interest" description="Disordered" evidence="1">
    <location>
        <begin position="337"/>
        <end position="448"/>
    </location>
</feature>
<organism evidence="2 3">
    <name type="scientific">Diaporthe helianthi</name>
    <dbReference type="NCBI Taxonomy" id="158607"/>
    <lineage>
        <taxon>Eukaryota</taxon>
        <taxon>Fungi</taxon>
        <taxon>Dikarya</taxon>
        <taxon>Ascomycota</taxon>
        <taxon>Pezizomycotina</taxon>
        <taxon>Sordariomycetes</taxon>
        <taxon>Sordariomycetidae</taxon>
        <taxon>Diaporthales</taxon>
        <taxon>Diaporthaceae</taxon>
        <taxon>Diaporthe</taxon>
    </lineage>
</organism>
<sequence length="484" mass="48524">MGLGAKIKDALHSDHNDKTTTDARPPGAFPQDDVPQKHSDGKGYIAPHGSLIDKNKNTGTAGTTGTGLGSGPSGGADSLGHSNTHRNKLQKEEGYLPSETHKTTSGHGTRGHNTVDSGVGLGQTSGKEHTSSEGAYWGDLSPGGHASKGHGLNKELPDRSHSDYAPTGVGHDVSSSLPDRTTHGHSLGHDRTTTGGAGNINPLHGGQAVGGGVYSSHGSANTHASGGAVHDPLTSGTSGASVPSRTNEHDYKTSLGGAGAPTSRDDRTTGPGMVGAGAAAGERGLGQGGLSQRHSDNVGLTHHDQSTGHGTSHAGAGLAGAGVAAAAATGYGANEFAHRGQGTTSTAGHSGSYDSPSGHHAPGVPRTSMLDVEQPSGGLTGSHHGQQATGVPHNASLGSERNVTPPQHGAHGIGGASPNVGSGIATHVGQSSPATSGHGNSHYGPGHPGAKVMHQCQHCGRDNDISTYFKQDVVYRLGQQFRKD</sequence>
<keyword evidence="3" id="KW-1185">Reference proteome</keyword>
<evidence type="ECO:0000256" key="1">
    <source>
        <dbReference type="SAM" id="MobiDB-lite"/>
    </source>
</evidence>
<feature type="compositionally biased region" description="Polar residues" evidence="1">
    <location>
        <begin position="103"/>
        <end position="116"/>
    </location>
</feature>
<accession>A0A2P5HMJ1</accession>
<evidence type="ECO:0000313" key="2">
    <source>
        <dbReference type="EMBL" id="POS71465.1"/>
    </source>
</evidence>
<feature type="compositionally biased region" description="Basic and acidic residues" evidence="1">
    <location>
        <begin position="293"/>
        <end position="306"/>
    </location>
</feature>
<feature type="compositionally biased region" description="Basic and acidic residues" evidence="1">
    <location>
        <begin position="1"/>
        <end position="21"/>
    </location>
</feature>
<name>A0A2P5HMJ1_DIAHE</name>
<evidence type="ECO:0000313" key="3">
    <source>
        <dbReference type="Proteomes" id="UP000094444"/>
    </source>
</evidence>
<feature type="compositionally biased region" description="Polar residues" evidence="1">
    <location>
        <begin position="428"/>
        <end position="439"/>
    </location>
</feature>
<feature type="compositionally biased region" description="Polar residues" evidence="1">
    <location>
        <begin position="234"/>
        <end position="245"/>
    </location>
</feature>
<feature type="compositionally biased region" description="Polar residues" evidence="1">
    <location>
        <begin position="396"/>
        <end position="405"/>
    </location>
</feature>
<reference evidence="2" key="1">
    <citation type="submission" date="2017-09" db="EMBL/GenBank/DDBJ databases">
        <title>Polyketide synthases of a Diaporthe helianthi virulent isolate.</title>
        <authorList>
            <person name="Baroncelli R."/>
        </authorList>
    </citation>
    <scope>NUCLEOTIDE SEQUENCE [LARGE SCALE GENOMIC DNA]</scope>
    <source>
        <strain evidence="2">7/96</strain>
    </source>
</reference>
<dbReference type="EMBL" id="MAVT02001258">
    <property type="protein sequence ID" value="POS71465.1"/>
    <property type="molecule type" value="Genomic_DNA"/>
</dbReference>